<protein>
    <submittedName>
        <fullName evidence="2">Protein IcmC (DotV)-like protein</fullName>
    </submittedName>
</protein>
<dbReference type="Proteomes" id="UP000054742">
    <property type="component" value="Unassembled WGS sequence"/>
</dbReference>
<dbReference type="PATRIC" id="fig|29422.6.peg.2568"/>
<evidence type="ECO:0000313" key="2">
    <source>
        <dbReference type="EMBL" id="KTC78119.1"/>
    </source>
</evidence>
<keyword evidence="3" id="KW-1185">Reference proteome</keyword>
<feature type="transmembrane region" description="Helical" evidence="1">
    <location>
        <begin position="20"/>
        <end position="40"/>
    </location>
</feature>
<sequence>MGSTDLITMIGNISRSLFPVQHLLTGGAYVLGLLFFIIALQKLKKIGGSGRQSSSEKMFVPLAYLAGAAALLYLPSAVSIMANSAFGTGNVLQYIDYNPYNIYSSMGFVIQTAGLIWFIRGCVLLIHASEPGVQWGPKGLVFLCAGVLAMNFQNTASMLAAIVNQLTELSLTVRSYAS</sequence>
<proteinExistence type="predicted"/>
<dbReference type="RefSeq" id="WP_058442396.1">
    <property type="nucleotide sequence ID" value="NZ_CAAAHU010000013.1"/>
</dbReference>
<dbReference type="STRING" id="29422.Lbru_2411"/>
<dbReference type="OrthoDB" id="5640237at2"/>
<keyword evidence="1" id="KW-0812">Transmembrane</keyword>
<keyword evidence="1" id="KW-0472">Membrane</keyword>
<evidence type="ECO:0000256" key="1">
    <source>
        <dbReference type="SAM" id="Phobius"/>
    </source>
</evidence>
<feature type="transmembrane region" description="Helical" evidence="1">
    <location>
        <begin position="61"/>
        <end position="82"/>
    </location>
</feature>
<dbReference type="AlphaFoldDB" id="A0A0W0S3H3"/>
<evidence type="ECO:0000313" key="3">
    <source>
        <dbReference type="Proteomes" id="UP000054742"/>
    </source>
</evidence>
<dbReference type="EMBL" id="LNXV01000033">
    <property type="protein sequence ID" value="KTC78119.1"/>
    <property type="molecule type" value="Genomic_DNA"/>
</dbReference>
<organism evidence="2 3">
    <name type="scientific">Legionella brunensis</name>
    <dbReference type="NCBI Taxonomy" id="29422"/>
    <lineage>
        <taxon>Bacteria</taxon>
        <taxon>Pseudomonadati</taxon>
        <taxon>Pseudomonadota</taxon>
        <taxon>Gammaproteobacteria</taxon>
        <taxon>Legionellales</taxon>
        <taxon>Legionellaceae</taxon>
        <taxon>Legionella</taxon>
    </lineage>
</organism>
<accession>A0A0W0S3H3</accession>
<keyword evidence="1" id="KW-1133">Transmembrane helix</keyword>
<comment type="caution">
    <text evidence="2">The sequence shown here is derived from an EMBL/GenBank/DDBJ whole genome shotgun (WGS) entry which is preliminary data.</text>
</comment>
<gene>
    <name evidence="2" type="ORF">Lbru_2411</name>
</gene>
<feature type="transmembrane region" description="Helical" evidence="1">
    <location>
        <begin position="102"/>
        <end position="128"/>
    </location>
</feature>
<reference evidence="2 3" key="1">
    <citation type="submission" date="2015-11" db="EMBL/GenBank/DDBJ databases">
        <title>Genomic analysis of 38 Legionella species identifies large and diverse effector repertoires.</title>
        <authorList>
            <person name="Burstein D."/>
            <person name="Amaro F."/>
            <person name="Zusman T."/>
            <person name="Lifshitz Z."/>
            <person name="Cohen O."/>
            <person name="Gilbert J.A."/>
            <person name="Pupko T."/>
            <person name="Shuman H.A."/>
            <person name="Segal G."/>
        </authorList>
    </citation>
    <scope>NUCLEOTIDE SEQUENCE [LARGE SCALE GENOMIC DNA]</scope>
    <source>
        <strain evidence="2 3">ATCC 43878</strain>
    </source>
</reference>
<feature type="transmembrane region" description="Helical" evidence="1">
    <location>
        <begin position="140"/>
        <end position="163"/>
    </location>
</feature>
<name>A0A0W0S3H3_9GAMM</name>